<dbReference type="EMBL" id="JAFBEC010000001">
    <property type="protein sequence ID" value="MBM7631029.1"/>
    <property type="molecule type" value="Genomic_DNA"/>
</dbReference>
<dbReference type="PRINTS" id="PR00778">
    <property type="entry name" value="HTHARSR"/>
</dbReference>
<evidence type="ECO:0000256" key="1">
    <source>
        <dbReference type="ARBA" id="ARBA00023015"/>
    </source>
</evidence>
<dbReference type="SMART" id="SM00418">
    <property type="entry name" value="HTH_ARSR"/>
    <property type="match status" value="1"/>
</dbReference>
<dbReference type="PANTHER" id="PTHR33154">
    <property type="entry name" value="TRANSCRIPTIONAL REGULATOR, ARSR FAMILY"/>
    <property type="match status" value="1"/>
</dbReference>
<dbReference type="InterPro" id="IPR001845">
    <property type="entry name" value="HTH_ArsR_DNA-bd_dom"/>
</dbReference>
<sequence length="104" mass="11946">MQQSYAIVSVEALEMYKQKFKALADTKRLHLLNVLSNKGETCVCDLTEELELPQSKLSYHLKVLMDAGLLMKETRGTWSYYSINEEEIDQLLSEQLCCVLKPSK</sequence>
<comment type="caution">
    <text evidence="5">The sequence shown here is derived from an EMBL/GenBank/DDBJ whole genome shotgun (WGS) entry which is preliminary data.</text>
</comment>
<dbReference type="InterPro" id="IPR011991">
    <property type="entry name" value="ArsR-like_HTH"/>
</dbReference>
<name>A0ABS2P6K2_9BACL</name>
<protein>
    <submittedName>
        <fullName evidence="5">ArsR family transcriptional regulator</fullName>
    </submittedName>
</protein>
<evidence type="ECO:0000313" key="6">
    <source>
        <dbReference type="Proteomes" id="UP000741863"/>
    </source>
</evidence>
<keyword evidence="6" id="KW-1185">Reference proteome</keyword>
<dbReference type="PANTHER" id="PTHR33154:SF18">
    <property type="entry name" value="ARSENICAL RESISTANCE OPERON REPRESSOR"/>
    <property type="match status" value="1"/>
</dbReference>
<dbReference type="Pfam" id="PF01022">
    <property type="entry name" value="HTH_5"/>
    <property type="match status" value="1"/>
</dbReference>
<evidence type="ECO:0000313" key="5">
    <source>
        <dbReference type="EMBL" id="MBM7631029.1"/>
    </source>
</evidence>
<evidence type="ECO:0000256" key="3">
    <source>
        <dbReference type="ARBA" id="ARBA00023163"/>
    </source>
</evidence>
<dbReference type="InterPro" id="IPR036388">
    <property type="entry name" value="WH-like_DNA-bd_sf"/>
</dbReference>
<dbReference type="NCBIfam" id="NF033788">
    <property type="entry name" value="HTH_metalloreg"/>
    <property type="match status" value="1"/>
</dbReference>
<keyword evidence="1" id="KW-0805">Transcription regulation</keyword>
<accession>A0ABS2P6K2</accession>
<organism evidence="5 6">
    <name type="scientific">Geomicrobium sediminis</name>
    <dbReference type="NCBI Taxonomy" id="1347788"/>
    <lineage>
        <taxon>Bacteria</taxon>
        <taxon>Bacillati</taxon>
        <taxon>Bacillota</taxon>
        <taxon>Bacilli</taxon>
        <taxon>Bacillales</taxon>
        <taxon>Geomicrobium</taxon>
    </lineage>
</organism>
<evidence type="ECO:0000256" key="2">
    <source>
        <dbReference type="ARBA" id="ARBA00023125"/>
    </source>
</evidence>
<dbReference type="InterPro" id="IPR051081">
    <property type="entry name" value="HTH_MetalResp_TranReg"/>
</dbReference>
<feature type="domain" description="HTH arsR-type" evidence="4">
    <location>
        <begin position="8"/>
        <end position="103"/>
    </location>
</feature>
<keyword evidence="2" id="KW-0238">DNA-binding</keyword>
<dbReference type="Gene3D" id="1.10.10.10">
    <property type="entry name" value="Winged helix-like DNA-binding domain superfamily/Winged helix DNA-binding domain"/>
    <property type="match status" value="1"/>
</dbReference>
<dbReference type="SUPFAM" id="SSF46785">
    <property type="entry name" value="Winged helix' DNA-binding domain"/>
    <property type="match status" value="1"/>
</dbReference>
<dbReference type="CDD" id="cd00090">
    <property type="entry name" value="HTH_ARSR"/>
    <property type="match status" value="1"/>
</dbReference>
<keyword evidence="3" id="KW-0804">Transcription</keyword>
<dbReference type="Proteomes" id="UP000741863">
    <property type="component" value="Unassembled WGS sequence"/>
</dbReference>
<dbReference type="InterPro" id="IPR036390">
    <property type="entry name" value="WH_DNA-bd_sf"/>
</dbReference>
<reference evidence="5 6" key="1">
    <citation type="submission" date="2021-01" db="EMBL/GenBank/DDBJ databases">
        <title>Genomic Encyclopedia of Type Strains, Phase IV (KMG-IV): sequencing the most valuable type-strain genomes for metagenomic binning, comparative biology and taxonomic classification.</title>
        <authorList>
            <person name="Goeker M."/>
        </authorList>
    </citation>
    <scope>NUCLEOTIDE SEQUENCE [LARGE SCALE GENOMIC DNA]</scope>
    <source>
        <strain evidence="5 6">DSM 25540</strain>
    </source>
</reference>
<evidence type="ECO:0000259" key="4">
    <source>
        <dbReference type="PROSITE" id="PS50987"/>
    </source>
</evidence>
<proteinExistence type="predicted"/>
<gene>
    <name evidence="5" type="ORF">JOD17_000120</name>
</gene>
<dbReference type="PROSITE" id="PS50987">
    <property type="entry name" value="HTH_ARSR_2"/>
    <property type="match status" value="1"/>
</dbReference>